<keyword evidence="1" id="KW-0472">Membrane</keyword>
<evidence type="ECO:0000256" key="1">
    <source>
        <dbReference type="SAM" id="Phobius"/>
    </source>
</evidence>
<dbReference type="EMBL" id="ML121527">
    <property type="protein sequence ID" value="RPB29656.1"/>
    <property type="molecule type" value="Genomic_DNA"/>
</dbReference>
<name>A0A3N4M3B2_9PEZI</name>
<keyword evidence="1" id="KW-1133">Transmembrane helix</keyword>
<proteinExistence type="predicted"/>
<accession>A0A3N4M3B2</accession>
<feature type="transmembrane region" description="Helical" evidence="1">
    <location>
        <begin position="21"/>
        <end position="39"/>
    </location>
</feature>
<feature type="transmembrane region" description="Helical" evidence="1">
    <location>
        <begin position="59"/>
        <end position="80"/>
    </location>
</feature>
<dbReference type="AlphaFoldDB" id="A0A3N4M3B2"/>
<gene>
    <name evidence="2" type="ORF">L211DRAFT_32245</name>
</gene>
<dbReference type="InParanoid" id="A0A3N4M3B2"/>
<protein>
    <submittedName>
        <fullName evidence="2">Uncharacterized protein</fullName>
    </submittedName>
</protein>
<evidence type="ECO:0000313" key="2">
    <source>
        <dbReference type="EMBL" id="RPB29656.1"/>
    </source>
</evidence>
<keyword evidence="1" id="KW-0812">Transmembrane</keyword>
<dbReference type="Proteomes" id="UP000267821">
    <property type="component" value="Unassembled WGS sequence"/>
</dbReference>
<sequence>MSAFHWSLCFFGAPMVGGFLYFRRATYLCLFLFLGRWFFFWSSAGGFPFPCEPPWYPELALYLVGMPVSVPVWAFIPVLAPTLPLDLRHWGQVLPVFCLPHPPLPHQLAPRCYIPGLAIPLKGIPMQHASQSQCCLRSSCSPVPC</sequence>
<reference evidence="2 3" key="1">
    <citation type="journal article" date="2018" name="Nat. Ecol. Evol.">
        <title>Pezizomycetes genomes reveal the molecular basis of ectomycorrhizal truffle lifestyle.</title>
        <authorList>
            <person name="Murat C."/>
            <person name="Payen T."/>
            <person name="Noel B."/>
            <person name="Kuo A."/>
            <person name="Morin E."/>
            <person name="Chen J."/>
            <person name="Kohler A."/>
            <person name="Krizsan K."/>
            <person name="Balestrini R."/>
            <person name="Da Silva C."/>
            <person name="Montanini B."/>
            <person name="Hainaut M."/>
            <person name="Levati E."/>
            <person name="Barry K.W."/>
            <person name="Belfiori B."/>
            <person name="Cichocki N."/>
            <person name="Clum A."/>
            <person name="Dockter R.B."/>
            <person name="Fauchery L."/>
            <person name="Guy J."/>
            <person name="Iotti M."/>
            <person name="Le Tacon F."/>
            <person name="Lindquist E.A."/>
            <person name="Lipzen A."/>
            <person name="Malagnac F."/>
            <person name="Mello A."/>
            <person name="Molinier V."/>
            <person name="Miyauchi S."/>
            <person name="Poulain J."/>
            <person name="Riccioni C."/>
            <person name="Rubini A."/>
            <person name="Sitrit Y."/>
            <person name="Splivallo R."/>
            <person name="Traeger S."/>
            <person name="Wang M."/>
            <person name="Zifcakova L."/>
            <person name="Wipf D."/>
            <person name="Zambonelli A."/>
            <person name="Paolocci F."/>
            <person name="Nowrousian M."/>
            <person name="Ottonello S."/>
            <person name="Baldrian P."/>
            <person name="Spatafora J.W."/>
            <person name="Henrissat B."/>
            <person name="Nagy L.G."/>
            <person name="Aury J.M."/>
            <person name="Wincker P."/>
            <person name="Grigoriev I.V."/>
            <person name="Bonfante P."/>
            <person name="Martin F.M."/>
        </authorList>
    </citation>
    <scope>NUCLEOTIDE SEQUENCE [LARGE SCALE GENOMIC DNA]</scope>
    <source>
        <strain evidence="2 3">ATCC MYA-4762</strain>
    </source>
</reference>
<evidence type="ECO:0000313" key="3">
    <source>
        <dbReference type="Proteomes" id="UP000267821"/>
    </source>
</evidence>
<organism evidence="2 3">
    <name type="scientific">Terfezia boudieri ATCC MYA-4762</name>
    <dbReference type="NCBI Taxonomy" id="1051890"/>
    <lineage>
        <taxon>Eukaryota</taxon>
        <taxon>Fungi</taxon>
        <taxon>Dikarya</taxon>
        <taxon>Ascomycota</taxon>
        <taxon>Pezizomycotina</taxon>
        <taxon>Pezizomycetes</taxon>
        <taxon>Pezizales</taxon>
        <taxon>Pezizaceae</taxon>
        <taxon>Terfezia</taxon>
    </lineage>
</organism>
<keyword evidence="3" id="KW-1185">Reference proteome</keyword>